<reference evidence="1 2" key="1">
    <citation type="journal article" date="2015" name="Nat. Commun.">
        <title>Lucilia cuprina genome unlocks parasitic fly biology to underpin future interventions.</title>
        <authorList>
            <person name="Anstead C.A."/>
            <person name="Korhonen P.K."/>
            <person name="Young N.D."/>
            <person name="Hall R.S."/>
            <person name="Jex A.R."/>
            <person name="Murali S.C."/>
            <person name="Hughes D.S."/>
            <person name="Lee S.F."/>
            <person name="Perry T."/>
            <person name="Stroehlein A.J."/>
            <person name="Ansell B.R."/>
            <person name="Breugelmans B."/>
            <person name="Hofmann A."/>
            <person name="Qu J."/>
            <person name="Dugan S."/>
            <person name="Lee S.L."/>
            <person name="Chao H."/>
            <person name="Dinh H."/>
            <person name="Han Y."/>
            <person name="Doddapaneni H.V."/>
            <person name="Worley K.C."/>
            <person name="Muzny D.M."/>
            <person name="Ioannidis P."/>
            <person name="Waterhouse R.M."/>
            <person name="Zdobnov E.M."/>
            <person name="James P.J."/>
            <person name="Bagnall N.H."/>
            <person name="Kotze A.C."/>
            <person name="Gibbs R.A."/>
            <person name="Richards S."/>
            <person name="Batterham P."/>
            <person name="Gasser R.B."/>
        </authorList>
    </citation>
    <scope>NUCLEOTIDE SEQUENCE [LARGE SCALE GENOMIC DNA]</scope>
    <source>
        <strain evidence="1 2">LS</strain>
        <tissue evidence="1">Full body</tissue>
    </source>
</reference>
<dbReference type="Proteomes" id="UP000037069">
    <property type="component" value="Unassembled WGS sequence"/>
</dbReference>
<evidence type="ECO:0000313" key="1">
    <source>
        <dbReference type="EMBL" id="KNC20667.1"/>
    </source>
</evidence>
<keyword evidence="2" id="KW-1185">Reference proteome</keyword>
<dbReference type="EMBL" id="JRES01001708">
    <property type="protein sequence ID" value="KNC20667.1"/>
    <property type="molecule type" value="Genomic_DNA"/>
</dbReference>
<accession>A0A0L0BKT6</accession>
<organism evidence="1 2">
    <name type="scientific">Lucilia cuprina</name>
    <name type="common">Green bottle fly</name>
    <name type="synonym">Australian sheep blowfly</name>
    <dbReference type="NCBI Taxonomy" id="7375"/>
    <lineage>
        <taxon>Eukaryota</taxon>
        <taxon>Metazoa</taxon>
        <taxon>Ecdysozoa</taxon>
        <taxon>Arthropoda</taxon>
        <taxon>Hexapoda</taxon>
        <taxon>Insecta</taxon>
        <taxon>Pterygota</taxon>
        <taxon>Neoptera</taxon>
        <taxon>Endopterygota</taxon>
        <taxon>Diptera</taxon>
        <taxon>Brachycera</taxon>
        <taxon>Muscomorpha</taxon>
        <taxon>Oestroidea</taxon>
        <taxon>Calliphoridae</taxon>
        <taxon>Luciliinae</taxon>
        <taxon>Lucilia</taxon>
    </lineage>
</organism>
<proteinExistence type="predicted"/>
<name>A0A0L0BKT6_LUCCU</name>
<dbReference type="AlphaFoldDB" id="A0A0L0BKT6"/>
<gene>
    <name evidence="1" type="ORF">FF38_04793</name>
</gene>
<dbReference type="Pfam" id="PF06477">
    <property type="entry name" value="DUF1091"/>
    <property type="match status" value="1"/>
</dbReference>
<evidence type="ECO:0000313" key="2">
    <source>
        <dbReference type="Proteomes" id="UP000037069"/>
    </source>
</evidence>
<sequence length="191" mass="22273">MNSANTNKFKSFQLTFLQIIIYLHTTNCIPLRFEDFYSHSFVPDALKIDYEIQNDISLYYNVTAFRPFPGKLLMNFFVRKFNRIKGRPSLNIRKQRNIDFCKTLDVLKNITRDSISGTSFIQDTFISSCPLTNGFYYIQNGTISSNVIPNIVDDGRYLMHLELIQIVNEVIKLMNFRFVLVVDKNNEGINV</sequence>
<dbReference type="InterPro" id="IPR010512">
    <property type="entry name" value="DUF1091"/>
</dbReference>
<protein>
    <submittedName>
        <fullName evidence="1">Uncharacterized protein</fullName>
    </submittedName>
</protein>
<dbReference type="OMA" id="VHFPGKL"/>
<comment type="caution">
    <text evidence="1">The sequence shown here is derived from an EMBL/GenBank/DDBJ whole genome shotgun (WGS) entry which is preliminary data.</text>
</comment>
<dbReference type="STRING" id="7375.A0A0L0BKT6"/>
<dbReference type="OrthoDB" id="7859518at2759"/>